<organism evidence="1 2">
    <name type="scientific">Psychrosphaera saromensis</name>
    <dbReference type="NCBI Taxonomy" id="716813"/>
    <lineage>
        <taxon>Bacteria</taxon>
        <taxon>Pseudomonadati</taxon>
        <taxon>Pseudomonadota</taxon>
        <taxon>Gammaproteobacteria</taxon>
        <taxon>Alteromonadales</taxon>
        <taxon>Pseudoalteromonadaceae</taxon>
        <taxon>Psychrosphaera</taxon>
    </lineage>
</organism>
<proteinExistence type="predicted"/>
<dbReference type="OrthoDB" id="6398247at2"/>
<dbReference type="AlphaFoldDB" id="A0A2S7UYH8"/>
<comment type="caution">
    <text evidence="1">The sequence shown here is derived from an EMBL/GenBank/DDBJ whole genome shotgun (WGS) entry which is preliminary data.</text>
</comment>
<reference evidence="1 2" key="1">
    <citation type="submission" date="2016-12" db="EMBL/GenBank/DDBJ databases">
        <title>Diversity of luminous bacteria.</title>
        <authorList>
            <person name="Yoshizawa S."/>
            <person name="Kogure K."/>
        </authorList>
    </citation>
    <scope>NUCLEOTIDE SEQUENCE [LARGE SCALE GENOMIC DNA]</scope>
    <source>
        <strain evidence="1 2">SA4-48</strain>
    </source>
</reference>
<protein>
    <recommendedName>
        <fullName evidence="3">PilZ domain-containing protein</fullName>
    </recommendedName>
</protein>
<gene>
    <name evidence="1" type="ORF">BTO11_15910</name>
</gene>
<accession>A0A2S7UYH8</accession>
<dbReference type="Proteomes" id="UP000239007">
    <property type="component" value="Unassembled WGS sequence"/>
</dbReference>
<dbReference type="RefSeq" id="WP_105053517.1">
    <property type="nucleotide sequence ID" value="NZ_BMYG01000001.1"/>
</dbReference>
<evidence type="ECO:0000313" key="2">
    <source>
        <dbReference type="Proteomes" id="UP000239007"/>
    </source>
</evidence>
<dbReference type="EMBL" id="MSCH01000003">
    <property type="protein sequence ID" value="PQJ54993.1"/>
    <property type="molecule type" value="Genomic_DNA"/>
</dbReference>
<evidence type="ECO:0008006" key="3">
    <source>
        <dbReference type="Google" id="ProtNLM"/>
    </source>
</evidence>
<sequence length="213" mass="23694">MSVLTDEELAYFSNAFSLGNGSSESEHLGNDNSDGSLPDHSLSVETEIPQVLAHILGNSKLTLLAEISHYRLFFPLMLKTDALGVLSPTLGTPEVIDIRGVERSWRLEELKGVRVVDKLTQKDIEVLSLSSSGMTIKAPQEFEHNKAHEGDRKRQLILPNGTQLDMVYEEVRTENGVMAVKINAEGVSREVLREFLFNQHKSTYGHLYKSISG</sequence>
<name>A0A2S7UYH8_9GAMM</name>
<evidence type="ECO:0000313" key="1">
    <source>
        <dbReference type="EMBL" id="PQJ54993.1"/>
    </source>
</evidence>
<keyword evidence="2" id="KW-1185">Reference proteome</keyword>